<evidence type="ECO:0000313" key="4">
    <source>
        <dbReference type="Proteomes" id="UP000029917"/>
    </source>
</evidence>
<feature type="compositionally biased region" description="Low complexity" evidence="1">
    <location>
        <begin position="46"/>
        <end position="73"/>
    </location>
</feature>
<reference evidence="3 4" key="2">
    <citation type="submission" date="2014-10" db="EMBL/GenBank/DDBJ databases">
        <title>Paracoccus sanguinis sp. nov., isolated from clinical specimens of New York State patients.</title>
        <authorList>
            <person name="Mingle L.A."/>
            <person name="Cole J.A."/>
            <person name="Lapierre P."/>
            <person name="Musser K.A."/>
        </authorList>
    </citation>
    <scope>NUCLEOTIDE SEQUENCE [LARGE SCALE GENOMIC DNA]</scope>
    <source>
        <strain evidence="3 4">HAMBI 3106</strain>
    </source>
</reference>
<evidence type="ECO:0000256" key="1">
    <source>
        <dbReference type="SAM" id="MobiDB-lite"/>
    </source>
</evidence>
<feature type="signal peptide" evidence="2">
    <location>
        <begin position="1"/>
        <end position="19"/>
    </location>
</feature>
<comment type="caution">
    <text evidence="3">The sequence shown here is derived from an EMBL/GenBank/DDBJ whole genome shotgun (WGS) entry which is preliminary data.</text>
</comment>
<protein>
    <recommendedName>
        <fullName evidence="5">Flagellar protein FliL</fullName>
    </recommendedName>
</protein>
<feature type="compositionally biased region" description="Basic and acidic residues" evidence="1">
    <location>
        <begin position="79"/>
        <end position="89"/>
    </location>
</feature>
<reference evidence="3 4" key="1">
    <citation type="submission" date="2014-09" db="EMBL/GenBank/DDBJ databases">
        <authorList>
            <person name="McGinnis J.M."/>
            <person name="Wolfgang W.J."/>
        </authorList>
    </citation>
    <scope>NUCLEOTIDE SEQUENCE [LARGE SCALE GENOMIC DNA]</scope>
    <source>
        <strain evidence="3 4">HAMBI 3106</strain>
    </source>
</reference>
<evidence type="ECO:0008006" key="5">
    <source>
        <dbReference type="Google" id="ProtNLM"/>
    </source>
</evidence>
<feature type="region of interest" description="Disordered" evidence="1">
    <location>
        <begin position="29"/>
        <end position="95"/>
    </location>
</feature>
<feature type="chain" id="PRO_5001945922" description="Flagellar protein FliL" evidence="2">
    <location>
        <begin position="20"/>
        <end position="206"/>
    </location>
</feature>
<dbReference type="OrthoDB" id="7864548at2"/>
<accession>A0A099FA22</accession>
<keyword evidence="4" id="KW-1185">Reference proteome</keyword>
<sequence>MRKLIPVILALLAFLGGAAAGDMLKGGGTEEAAHGEAADAGHGGSEAETAQDGHGAPAEGDAAHAAPAKDAAASSTSDGHGKAESDHGAGGHGGGAADPDAAAWFKFPQQFFIPVLHGGQLDSTMVLSLSVEMPGAATEKVYAHEIKLRDALLRQLLIQANTGAFDGNFTSEPQLRKMRTALVGAAQEVVPEITDILVGDIARQER</sequence>
<proteinExistence type="predicted"/>
<gene>
    <name evidence="3" type="ORF">IC63_08030</name>
</gene>
<evidence type="ECO:0000313" key="3">
    <source>
        <dbReference type="EMBL" id="KGJ07565.1"/>
    </source>
</evidence>
<dbReference type="AlphaFoldDB" id="A0A099FA22"/>
<evidence type="ECO:0000256" key="2">
    <source>
        <dbReference type="SAM" id="SignalP"/>
    </source>
</evidence>
<organism evidence="3 4">
    <name type="scientific">Paracoccus sphaerophysae</name>
    <dbReference type="NCBI Taxonomy" id="690417"/>
    <lineage>
        <taxon>Bacteria</taxon>
        <taxon>Pseudomonadati</taxon>
        <taxon>Pseudomonadota</taxon>
        <taxon>Alphaproteobacteria</taxon>
        <taxon>Rhodobacterales</taxon>
        <taxon>Paracoccaceae</taxon>
        <taxon>Paracoccus</taxon>
    </lineage>
</organism>
<dbReference type="STRING" id="690417.IC63_08030"/>
<name>A0A099FA22_9RHOB</name>
<dbReference type="Proteomes" id="UP000029917">
    <property type="component" value="Unassembled WGS sequence"/>
</dbReference>
<dbReference type="EMBL" id="JRKS01000019">
    <property type="protein sequence ID" value="KGJ07565.1"/>
    <property type="molecule type" value="Genomic_DNA"/>
</dbReference>
<keyword evidence="2" id="KW-0732">Signal</keyword>